<gene>
    <name evidence="1" type="ORF">GGE12_000066</name>
</gene>
<comment type="caution">
    <text evidence="1">The sequence shown here is derived from an EMBL/GenBank/DDBJ whole genome shotgun (WGS) entry which is preliminary data.</text>
</comment>
<accession>A0A7W6RHF9</accession>
<dbReference type="RefSeq" id="WP_183922140.1">
    <property type="nucleotide sequence ID" value="NZ_JACIGM010000001.1"/>
</dbReference>
<dbReference type="AlphaFoldDB" id="A0A7W6RHF9"/>
<dbReference type="Proteomes" id="UP000533641">
    <property type="component" value="Unassembled WGS sequence"/>
</dbReference>
<reference evidence="1 2" key="1">
    <citation type="submission" date="2020-08" db="EMBL/GenBank/DDBJ databases">
        <title>Genomic Encyclopedia of Type Strains, Phase IV (KMG-V): Genome sequencing to study the core and pangenomes of soil and plant-associated prokaryotes.</title>
        <authorList>
            <person name="Whitman W."/>
        </authorList>
    </citation>
    <scope>NUCLEOTIDE SEQUENCE [LARGE SCALE GENOMIC DNA]</scope>
    <source>
        <strain evidence="1 2">SEMIA 402</strain>
    </source>
</reference>
<sequence length="133" mass="14777">MNSRLQEAMLKHGIEIRCQVSGPEVKWWMGRFGNSAALFPAGICKDLSADIDCDHLFALESIDIHSEEASVSLVGQSDSELVYQAARSVAFQSTRISMDYLKVEEAFRGLGISVKLVRNAYTLARRLNRASQP</sequence>
<evidence type="ECO:0000313" key="1">
    <source>
        <dbReference type="EMBL" id="MBB4272324.1"/>
    </source>
</evidence>
<organism evidence="1 2">
    <name type="scientific">Rhizobium mongolense</name>
    <dbReference type="NCBI Taxonomy" id="57676"/>
    <lineage>
        <taxon>Bacteria</taxon>
        <taxon>Pseudomonadati</taxon>
        <taxon>Pseudomonadota</taxon>
        <taxon>Alphaproteobacteria</taxon>
        <taxon>Hyphomicrobiales</taxon>
        <taxon>Rhizobiaceae</taxon>
        <taxon>Rhizobium/Agrobacterium group</taxon>
        <taxon>Rhizobium</taxon>
    </lineage>
</organism>
<evidence type="ECO:0000313" key="2">
    <source>
        <dbReference type="Proteomes" id="UP000533641"/>
    </source>
</evidence>
<proteinExistence type="predicted"/>
<protein>
    <submittedName>
        <fullName evidence="1">GNAT superfamily N-acetyltransferase</fullName>
    </submittedName>
</protein>
<keyword evidence="1" id="KW-0808">Transferase</keyword>
<dbReference type="EMBL" id="JACIGM010000001">
    <property type="protein sequence ID" value="MBB4272324.1"/>
    <property type="molecule type" value="Genomic_DNA"/>
</dbReference>
<dbReference type="GO" id="GO:0016740">
    <property type="term" value="F:transferase activity"/>
    <property type="evidence" value="ECO:0007669"/>
    <property type="project" value="UniProtKB-KW"/>
</dbReference>
<name>A0A7W6RHF9_9HYPH</name>